<evidence type="ECO:0000313" key="15">
    <source>
        <dbReference type="Proteomes" id="UP000245880"/>
    </source>
</evidence>
<evidence type="ECO:0000259" key="13">
    <source>
        <dbReference type="Pfam" id="PF17900"/>
    </source>
</evidence>
<dbReference type="GO" id="GO:0042277">
    <property type="term" value="F:peptide binding"/>
    <property type="evidence" value="ECO:0007669"/>
    <property type="project" value="TreeGrafter"/>
</dbReference>
<dbReference type="GO" id="GO:0005737">
    <property type="term" value="C:cytoplasm"/>
    <property type="evidence" value="ECO:0007669"/>
    <property type="project" value="TreeGrafter"/>
</dbReference>
<dbReference type="Gene3D" id="1.10.390.10">
    <property type="entry name" value="Neutral Protease Domain 2"/>
    <property type="match status" value="1"/>
</dbReference>
<dbReference type="InterPro" id="IPR001930">
    <property type="entry name" value="Peptidase_M1"/>
</dbReference>
<accession>A0A316ALM1</accession>
<dbReference type="GO" id="GO:0008270">
    <property type="term" value="F:zinc ion binding"/>
    <property type="evidence" value="ECO:0007669"/>
    <property type="project" value="InterPro"/>
</dbReference>
<keyword evidence="15" id="KW-1185">Reference proteome</keyword>
<dbReference type="GO" id="GO:0006508">
    <property type="term" value="P:proteolysis"/>
    <property type="evidence" value="ECO:0007669"/>
    <property type="project" value="UniProtKB-KW"/>
</dbReference>
<evidence type="ECO:0000256" key="11">
    <source>
        <dbReference type="ARBA" id="ARBA00023049"/>
    </source>
</evidence>
<organism evidence="14 15">
    <name type="scientific">Dyadobacter jejuensis</name>
    <dbReference type="NCBI Taxonomy" id="1082580"/>
    <lineage>
        <taxon>Bacteria</taxon>
        <taxon>Pseudomonadati</taxon>
        <taxon>Bacteroidota</taxon>
        <taxon>Cytophagia</taxon>
        <taxon>Cytophagales</taxon>
        <taxon>Spirosomataceae</taxon>
        <taxon>Dyadobacter</taxon>
    </lineage>
</organism>
<evidence type="ECO:0000256" key="1">
    <source>
        <dbReference type="ARBA" id="ARBA00000098"/>
    </source>
</evidence>
<dbReference type="Gene3D" id="2.60.40.1730">
    <property type="entry name" value="tricorn interacting facor f3 domain"/>
    <property type="match status" value="1"/>
</dbReference>
<dbReference type="RefSeq" id="WP_109674319.1">
    <property type="nucleotide sequence ID" value="NZ_QGDT01000004.1"/>
</dbReference>
<keyword evidence="11" id="KW-0482">Metalloprotease</keyword>
<reference evidence="14 15" key="1">
    <citation type="submission" date="2018-03" db="EMBL/GenBank/DDBJ databases">
        <title>Genomic Encyclopedia of Archaeal and Bacterial Type Strains, Phase II (KMG-II): from individual species to whole genera.</title>
        <authorList>
            <person name="Goeker M."/>
        </authorList>
    </citation>
    <scope>NUCLEOTIDE SEQUENCE [LARGE SCALE GENOMIC DNA]</scope>
    <source>
        <strain evidence="14 15">DSM 100346</strain>
    </source>
</reference>
<dbReference type="GO" id="GO:0005615">
    <property type="term" value="C:extracellular space"/>
    <property type="evidence" value="ECO:0007669"/>
    <property type="project" value="TreeGrafter"/>
</dbReference>
<dbReference type="PANTHER" id="PTHR11533">
    <property type="entry name" value="PROTEASE M1 ZINC METALLOPROTEASE"/>
    <property type="match status" value="1"/>
</dbReference>
<proteinExistence type="inferred from homology"/>
<sequence length="854" mass="97196">MSLRTIAGFGLLLVVFGCHRSAVQLPEQGVSFELQKERKRQLDSIRYGVELWIPDSLQASIRGMLKVDFLMKDESKPLVLDFSQDPNFVESVKQEGKDLRYRVENGHIIIEEGQLNKGENEVEIAFTAGDLSLNRNEEYLYTLLVPDRASTCLPLFDQPNLKARYSLTLHTPAGWEAVANEALKKRKQGNTEWTYQFEETEPISSYLLAFATGRFSKATRTLSGREMTMYYRETDSVKVARNLQEIFELHDQSLQWLEKYTGIEYPFSKFDLALIPSFQYGGMEHPGAVFYNESSLFLDENATITKKLARANVIAHESAHMWFGDLVTMDWFNDVWLKEVFANFMAAKIVHPTFPEINHQLKFLLTHFPAAYQVDRSQGANPIMQNLGNLKNAGTLYGSIIYHKAPIVMQQLEQKIGEDLMRESLREYLHQYAFGNARWDDLIGIIDKKTPLDMQAWSQVWVKTSGMPQYGLQVGDGQVHFAQVPDSVDSRIWQQPLKTNIRSLEGSKILDFDLIMGGEPVWPAKQGDLTYPNADGKAYGYFPIDTPSTQFFLNHYSEFKDPVFRGATMINIWEGFLRGQGLAPVPMAEGLLTVIAQEKDPLLIDYALGVLSTTWWNFLTEDQRLALQVKLESNLWSSMLKAEDKGLKKAFFSKYQNMAYSKDAVGKLTALWNGKLVVQDLVLSEDNLIFLACQIALLDEPRARDILKTQLAKVENADRRGKLQFMMPALDPDAAVRDAFFESLKQAKNREKEGWVLAALGYLHHPLRQQAALQYITPSMELLEEIQLTGDIFFPTRWMDHTFGGHSSKEASLLARAFLAENPNYPLFLKEKILQATDILDRSVAMRGSFAANP</sequence>
<dbReference type="EC" id="3.4.11.2" evidence="4"/>
<gene>
    <name evidence="14" type="ORF">CLV98_104336</name>
</gene>
<evidence type="ECO:0000256" key="5">
    <source>
        <dbReference type="ARBA" id="ARBA00015611"/>
    </source>
</evidence>
<dbReference type="AlphaFoldDB" id="A0A316ALM1"/>
<dbReference type="InterPro" id="IPR045357">
    <property type="entry name" value="Aminopeptidase_N-like_N"/>
</dbReference>
<dbReference type="GO" id="GO:0070006">
    <property type="term" value="F:metalloaminopeptidase activity"/>
    <property type="evidence" value="ECO:0007669"/>
    <property type="project" value="TreeGrafter"/>
</dbReference>
<comment type="similarity">
    <text evidence="3">Belongs to the peptidase M1 family.</text>
</comment>
<dbReference type="EMBL" id="QGDT01000004">
    <property type="protein sequence ID" value="PWJ58476.1"/>
    <property type="molecule type" value="Genomic_DNA"/>
</dbReference>
<evidence type="ECO:0000259" key="12">
    <source>
        <dbReference type="Pfam" id="PF01433"/>
    </source>
</evidence>
<comment type="catalytic activity">
    <reaction evidence="1">
        <text>Release of an N-terminal amino acid, Xaa-|-Yaa- from a peptide, amide or arylamide. Xaa is preferably Ala, but may be most amino acids including Pro (slow action). When a terminal hydrophobic residue is followed by a prolyl residue, the two may be released as an intact Xaa-Pro dipeptide.</text>
        <dbReference type="EC" id="3.4.11.2"/>
    </reaction>
</comment>
<evidence type="ECO:0000256" key="2">
    <source>
        <dbReference type="ARBA" id="ARBA00001947"/>
    </source>
</evidence>
<evidence type="ECO:0000256" key="8">
    <source>
        <dbReference type="ARBA" id="ARBA00022723"/>
    </source>
</evidence>
<dbReference type="CDD" id="cd09602">
    <property type="entry name" value="M1_APN"/>
    <property type="match status" value="1"/>
</dbReference>
<evidence type="ECO:0000256" key="7">
    <source>
        <dbReference type="ARBA" id="ARBA00022670"/>
    </source>
</evidence>
<evidence type="ECO:0000256" key="10">
    <source>
        <dbReference type="ARBA" id="ARBA00022833"/>
    </source>
</evidence>
<keyword evidence="10" id="KW-0862">Zinc</keyword>
<dbReference type="PROSITE" id="PS51257">
    <property type="entry name" value="PROKAR_LIPOPROTEIN"/>
    <property type="match status" value="1"/>
</dbReference>
<dbReference type="PANTHER" id="PTHR11533:SF174">
    <property type="entry name" value="PUROMYCIN-SENSITIVE AMINOPEPTIDASE-RELATED"/>
    <property type="match status" value="1"/>
</dbReference>
<keyword evidence="6 14" id="KW-0031">Aminopeptidase</keyword>
<keyword evidence="8" id="KW-0479">Metal-binding</keyword>
<evidence type="ECO:0000256" key="6">
    <source>
        <dbReference type="ARBA" id="ARBA00022438"/>
    </source>
</evidence>
<dbReference type="InterPro" id="IPR050344">
    <property type="entry name" value="Peptidase_M1_aminopeptidases"/>
</dbReference>
<dbReference type="Proteomes" id="UP000245880">
    <property type="component" value="Unassembled WGS sequence"/>
</dbReference>
<dbReference type="InterPro" id="IPR014782">
    <property type="entry name" value="Peptidase_M1_dom"/>
</dbReference>
<comment type="cofactor">
    <cofactor evidence="2">
        <name>Zn(2+)</name>
        <dbReference type="ChEBI" id="CHEBI:29105"/>
    </cofactor>
</comment>
<dbReference type="SUPFAM" id="SSF55486">
    <property type="entry name" value="Metalloproteases ('zincins'), catalytic domain"/>
    <property type="match status" value="1"/>
</dbReference>
<comment type="caution">
    <text evidence="14">The sequence shown here is derived from an EMBL/GenBank/DDBJ whole genome shotgun (WGS) entry which is preliminary data.</text>
</comment>
<feature type="domain" description="Peptidase M1 membrane alanine aminopeptidase" evidence="12">
    <location>
        <begin position="248"/>
        <end position="457"/>
    </location>
</feature>
<dbReference type="Pfam" id="PF17900">
    <property type="entry name" value="Peptidase_M1_N"/>
    <property type="match status" value="1"/>
</dbReference>
<evidence type="ECO:0000256" key="4">
    <source>
        <dbReference type="ARBA" id="ARBA00012564"/>
    </source>
</evidence>
<name>A0A316ALM1_9BACT</name>
<keyword evidence="9" id="KW-0378">Hydrolase</keyword>
<dbReference type="OrthoDB" id="100605at2"/>
<keyword evidence="7" id="KW-0645">Protease</keyword>
<dbReference type="InterPro" id="IPR042097">
    <property type="entry name" value="Aminopeptidase_N-like_N_sf"/>
</dbReference>
<feature type="domain" description="Aminopeptidase N-like N-terminal" evidence="13">
    <location>
        <begin position="58"/>
        <end position="207"/>
    </location>
</feature>
<dbReference type="SUPFAM" id="SSF63737">
    <property type="entry name" value="Leukotriene A4 hydrolase N-terminal domain"/>
    <property type="match status" value="1"/>
</dbReference>
<evidence type="ECO:0000313" key="14">
    <source>
        <dbReference type="EMBL" id="PWJ58476.1"/>
    </source>
</evidence>
<dbReference type="GO" id="GO:0016285">
    <property type="term" value="F:alanyl aminopeptidase activity"/>
    <property type="evidence" value="ECO:0007669"/>
    <property type="project" value="UniProtKB-EC"/>
</dbReference>
<protein>
    <recommendedName>
        <fullName evidence="5">Aminopeptidase N</fullName>
        <ecNumber evidence="4">3.4.11.2</ecNumber>
    </recommendedName>
</protein>
<evidence type="ECO:0000256" key="3">
    <source>
        <dbReference type="ARBA" id="ARBA00010136"/>
    </source>
</evidence>
<dbReference type="PRINTS" id="PR00756">
    <property type="entry name" value="ALADIPTASE"/>
</dbReference>
<dbReference type="InterPro" id="IPR027268">
    <property type="entry name" value="Peptidase_M4/M1_CTD_sf"/>
</dbReference>
<evidence type="ECO:0000256" key="9">
    <source>
        <dbReference type="ARBA" id="ARBA00022801"/>
    </source>
</evidence>
<dbReference type="Pfam" id="PF01433">
    <property type="entry name" value="Peptidase_M1"/>
    <property type="match status" value="1"/>
</dbReference>
<dbReference type="GO" id="GO:0016020">
    <property type="term" value="C:membrane"/>
    <property type="evidence" value="ECO:0007669"/>
    <property type="project" value="TreeGrafter"/>
</dbReference>
<dbReference type="GO" id="GO:0043171">
    <property type="term" value="P:peptide catabolic process"/>
    <property type="evidence" value="ECO:0007669"/>
    <property type="project" value="TreeGrafter"/>
</dbReference>